<accession>D6PID6</accession>
<evidence type="ECO:0000256" key="1">
    <source>
        <dbReference type="SAM" id="MobiDB-lite"/>
    </source>
</evidence>
<dbReference type="GeneID" id="54998887"/>
<dbReference type="KEGG" id="vg:54998887"/>
<protein>
    <submittedName>
        <fullName evidence="2">Uncharacterized protein</fullName>
    </submittedName>
</protein>
<organism evidence="2 3">
    <name type="scientific">uncultured phage MedDCM-OCT-S08-C41</name>
    <dbReference type="NCBI Taxonomy" id="743578"/>
    <lineage>
        <taxon>Viruses</taxon>
        <taxon>Duplodnaviria</taxon>
        <taxon>Heunggongvirae</taxon>
        <taxon>Uroviricota</taxon>
        <taxon>Caudoviricetes</taxon>
        <taxon>Autographivirales</taxon>
        <taxon>Powvirus</taxon>
        <taxon>Powvirus S08C41</taxon>
    </lineage>
</organism>
<feature type="region of interest" description="Disordered" evidence="1">
    <location>
        <begin position="1"/>
        <end position="23"/>
    </location>
</feature>
<keyword evidence="3" id="KW-1185">Reference proteome</keyword>
<reference evidence="2 3" key="1">
    <citation type="journal article" date="2010" name="ISME J.">
        <title>Metagenome of the Mediterranean deep chlorophyll maximum studied by direct and fosmid library 454 pyrosequencing.</title>
        <authorList>
            <person name="Ghai R."/>
            <person name="Martin-Cuadrado A.B."/>
            <person name="Molto A.G."/>
            <person name="Heredia I.G."/>
            <person name="Cabrera R."/>
            <person name="Martin J."/>
            <person name="Verdu M."/>
            <person name="Deschamps P."/>
            <person name="Moreira D."/>
            <person name="Lopez-Garcia P."/>
            <person name="Mira A."/>
            <person name="Rodriguez-Valera F."/>
        </authorList>
    </citation>
    <scope>NUCLEOTIDE SEQUENCE [LARGE SCALE GENOMIC DNA]</scope>
</reference>
<feature type="compositionally biased region" description="Acidic residues" evidence="1">
    <location>
        <begin position="62"/>
        <end position="77"/>
    </location>
</feature>
<feature type="region of interest" description="Disordered" evidence="1">
    <location>
        <begin position="58"/>
        <end position="103"/>
    </location>
</feature>
<sequence>MAETFTYDNSPDTEVLTEEEQDSLAVGEELMEQQENLLAGKYKNAEDLESAYLELQRKLGEGDEESEGEMEDAEELESTPAADMISAASQEFAESGELTPETRDALSELDSSELLDAYMSLAPHLHLT</sequence>
<feature type="compositionally biased region" description="Polar residues" evidence="1">
    <location>
        <begin position="1"/>
        <end position="12"/>
    </location>
</feature>
<evidence type="ECO:0000313" key="2">
    <source>
        <dbReference type="EMBL" id="ADD95487.1"/>
    </source>
</evidence>
<dbReference type="Proteomes" id="UP000515342">
    <property type="component" value="Segment"/>
</dbReference>
<dbReference type="EMBL" id="GU943073">
    <property type="protein sequence ID" value="ADD95487.1"/>
    <property type="molecule type" value="Genomic_DNA"/>
</dbReference>
<name>D6PID6_9CAUD</name>
<dbReference type="RefSeq" id="YP_009807993.1">
    <property type="nucleotide sequence ID" value="NC_048034.1"/>
</dbReference>
<proteinExistence type="predicted"/>
<evidence type="ECO:0000313" key="3">
    <source>
        <dbReference type="Proteomes" id="UP000515342"/>
    </source>
</evidence>